<keyword evidence="2" id="KW-0090">Biological rhythms</keyword>
<evidence type="ECO:0000313" key="5">
    <source>
        <dbReference type="EMBL" id="KAF7387186.1"/>
    </source>
</evidence>
<organism evidence="5 6">
    <name type="scientific">Vespula germanica</name>
    <name type="common">German yellow jacket</name>
    <name type="synonym">Paravespula germanica</name>
    <dbReference type="NCBI Taxonomy" id="30212"/>
    <lineage>
        <taxon>Eukaryota</taxon>
        <taxon>Metazoa</taxon>
        <taxon>Ecdysozoa</taxon>
        <taxon>Arthropoda</taxon>
        <taxon>Hexapoda</taxon>
        <taxon>Insecta</taxon>
        <taxon>Pterygota</taxon>
        <taxon>Neoptera</taxon>
        <taxon>Endopterygota</taxon>
        <taxon>Hymenoptera</taxon>
        <taxon>Apocrita</taxon>
        <taxon>Aculeata</taxon>
        <taxon>Vespoidea</taxon>
        <taxon>Vespidae</taxon>
        <taxon>Vespinae</taxon>
        <taxon>Vespula</taxon>
    </lineage>
</organism>
<dbReference type="Gene3D" id="3.15.10.30">
    <property type="entry name" value="Haemolymph juvenile hormone binding protein"/>
    <property type="match status" value="1"/>
</dbReference>
<dbReference type="Proteomes" id="UP000617340">
    <property type="component" value="Unassembled WGS sequence"/>
</dbReference>
<evidence type="ECO:0000256" key="1">
    <source>
        <dbReference type="ARBA" id="ARBA00022729"/>
    </source>
</evidence>
<dbReference type="EMBL" id="JACSDZ010000014">
    <property type="protein sequence ID" value="KAF7387186.1"/>
    <property type="molecule type" value="Genomic_DNA"/>
</dbReference>
<dbReference type="PANTHER" id="PTHR11008:SF39">
    <property type="entry name" value="CIRCADIAN CLOCK-CONTROLLED PROTEIN-LIKE PROTEIN"/>
    <property type="match status" value="1"/>
</dbReference>
<keyword evidence="1 4" id="KW-0732">Signal</keyword>
<keyword evidence="6" id="KW-1185">Reference proteome</keyword>
<dbReference type="InterPro" id="IPR038606">
    <property type="entry name" value="To_sf"/>
</dbReference>
<dbReference type="Pfam" id="PF06585">
    <property type="entry name" value="JHBP"/>
    <property type="match status" value="1"/>
</dbReference>
<evidence type="ECO:0000256" key="3">
    <source>
        <dbReference type="ARBA" id="ARBA00060902"/>
    </source>
</evidence>
<reference evidence="5" key="1">
    <citation type="journal article" date="2020" name="G3 (Bethesda)">
        <title>High-Quality Assemblies for Three Invasive Social Wasps from the &lt;i&gt;Vespula&lt;/i&gt; Genus.</title>
        <authorList>
            <person name="Harrop T.W.R."/>
            <person name="Guhlin J."/>
            <person name="McLaughlin G.M."/>
            <person name="Permina E."/>
            <person name="Stockwell P."/>
            <person name="Gilligan J."/>
            <person name="Le Lec M.F."/>
            <person name="Gruber M.A.M."/>
            <person name="Quinn O."/>
            <person name="Lovegrove M."/>
            <person name="Duncan E.J."/>
            <person name="Remnant E.J."/>
            <person name="Van Eeckhoven J."/>
            <person name="Graham B."/>
            <person name="Knapp R.A."/>
            <person name="Langford K.W."/>
            <person name="Kronenberg Z."/>
            <person name="Press M.O."/>
            <person name="Eacker S.M."/>
            <person name="Wilson-Rankin E.E."/>
            <person name="Purcell J."/>
            <person name="Lester P.J."/>
            <person name="Dearden P.K."/>
        </authorList>
    </citation>
    <scope>NUCLEOTIDE SEQUENCE</scope>
    <source>
        <strain evidence="5">Linc-1</strain>
    </source>
</reference>
<dbReference type="GO" id="GO:0007623">
    <property type="term" value="P:circadian rhythm"/>
    <property type="evidence" value="ECO:0007669"/>
    <property type="project" value="UniProtKB-ARBA"/>
</dbReference>
<dbReference type="InterPro" id="IPR010562">
    <property type="entry name" value="Haemolymph_juvenile_hormone-bd"/>
</dbReference>
<evidence type="ECO:0000256" key="4">
    <source>
        <dbReference type="SAM" id="SignalP"/>
    </source>
</evidence>
<protein>
    <submittedName>
        <fullName evidence="5">Uncharacterized protein</fullName>
    </submittedName>
</protein>
<dbReference type="FunFam" id="3.15.10.30:FF:000001">
    <property type="entry name" value="Takeout-like protein 1"/>
    <property type="match status" value="1"/>
</dbReference>
<accession>A0A834JEX7</accession>
<name>A0A834JEX7_VESGE</name>
<sequence>MKKNSILFLTFLLNVVLNFVQSEEYVPNLLLDHSLDRIIECDSDPILVSPSFFKICHRSDPNWNRCMKSSMEHIKPYLKEGIPDFNIPPCEPLHIDRLDFNQTTGSSSITSSFTDIKIYNGINFVLKNIKFDVNKNELKLKINNPRLEMVSKYSLNGNILMLPITGNGSSSANLTDIDFFLKVQLERYHEPKTGQEHFRVNDLYVDYNIHNVKLHLDNLFDGDKTLAEVMNLFLNDNWKLIAVKFKPALEETVSGIFKTIMNNIFSKYPIDTLLPL</sequence>
<dbReference type="PANTHER" id="PTHR11008">
    <property type="entry name" value="PROTEIN TAKEOUT-LIKE PROTEIN"/>
    <property type="match status" value="1"/>
</dbReference>
<proteinExistence type="inferred from homology"/>
<feature type="chain" id="PRO_5032452219" evidence="4">
    <location>
        <begin position="23"/>
        <end position="276"/>
    </location>
</feature>
<dbReference type="SMART" id="SM00700">
    <property type="entry name" value="JHBP"/>
    <property type="match status" value="1"/>
</dbReference>
<feature type="signal peptide" evidence="4">
    <location>
        <begin position="1"/>
        <end position="22"/>
    </location>
</feature>
<dbReference type="GO" id="GO:0005615">
    <property type="term" value="C:extracellular space"/>
    <property type="evidence" value="ECO:0007669"/>
    <property type="project" value="TreeGrafter"/>
</dbReference>
<evidence type="ECO:0000256" key="2">
    <source>
        <dbReference type="ARBA" id="ARBA00023108"/>
    </source>
</evidence>
<comment type="similarity">
    <text evidence="3">Belongs to the TO family.</text>
</comment>
<comment type="caution">
    <text evidence="5">The sequence shown here is derived from an EMBL/GenBank/DDBJ whole genome shotgun (WGS) entry which is preliminary data.</text>
</comment>
<gene>
    <name evidence="5" type="ORF">HZH68_012863</name>
</gene>
<dbReference type="AlphaFoldDB" id="A0A834JEX7"/>
<evidence type="ECO:0000313" key="6">
    <source>
        <dbReference type="Proteomes" id="UP000617340"/>
    </source>
</evidence>